<dbReference type="PROSITE" id="PS50890">
    <property type="entry name" value="PUA"/>
    <property type="match status" value="1"/>
</dbReference>
<evidence type="ECO:0000313" key="3">
    <source>
        <dbReference type="Proteomes" id="UP000315289"/>
    </source>
</evidence>
<dbReference type="SUPFAM" id="SSF88697">
    <property type="entry name" value="PUA domain-like"/>
    <property type="match status" value="1"/>
</dbReference>
<accession>A0A557SR43</accession>
<dbReference type="InterPro" id="IPR002478">
    <property type="entry name" value="PUA"/>
</dbReference>
<dbReference type="Gene3D" id="2.30.130.10">
    <property type="entry name" value="PUA domain"/>
    <property type="match status" value="1"/>
</dbReference>
<comment type="caution">
    <text evidence="2">The sequence shown here is derived from an EMBL/GenBank/DDBJ whole genome shotgun (WGS) entry which is preliminary data.</text>
</comment>
<dbReference type="GO" id="GO:0003723">
    <property type="term" value="F:RNA binding"/>
    <property type="evidence" value="ECO:0007669"/>
    <property type="project" value="InterPro"/>
</dbReference>
<dbReference type="PANTHER" id="PTHR22798">
    <property type="entry name" value="MCT-1 PROTEIN"/>
    <property type="match status" value="1"/>
</dbReference>
<dbReference type="EMBL" id="VOAH01000021">
    <property type="protein sequence ID" value="TVP39076.1"/>
    <property type="molecule type" value="Genomic_DNA"/>
</dbReference>
<dbReference type="Pfam" id="PF01472">
    <property type="entry name" value="PUA"/>
    <property type="match status" value="1"/>
</dbReference>
<proteinExistence type="predicted"/>
<dbReference type="Proteomes" id="UP000315289">
    <property type="component" value="Unassembled WGS sequence"/>
</dbReference>
<evidence type="ECO:0000259" key="1">
    <source>
        <dbReference type="SMART" id="SM00359"/>
    </source>
</evidence>
<evidence type="ECO:0000313" key="2">
    <source>
        <dbReference type="EMBL" id="TVP39076.1"/>
    </source>
</evidence>
<name>A0A557SR43_9ARCH</name>
<dbReference type="PANTHER" id="PTHR22798:SF0">
    <property type="entry name" value="MALIGNANT T-CELL-AMPLIFIED SEQUENCE 1"/>
    <property type="match status" value="1"/>
</dbReference>
<dbReference type="InterPro" id="IPR015947">
    <property type="entry name" value="PUA-like_sf"/>
</dbReference>
<gene>
    <name evidence="2" type="ORF">NARC_210020</name>
</gene>
<keyword evidence="3" id="KW-1185">Reference proteome</keyword>
<dbReference type="Gene3D" id="3.10.450.120">
    <property type="entry name" value="Pre-PUA domain, domain 1"/>
    <property type="match status" value="1"/>
</dbReference>
<dbReference type="InterPro" id="IPR016437">
    <property type="entry name" value="MCT-1/Tma20"/>
</dbReference>
<dbReference type="AlphaFoldDB" id="A0A557SR43"/>
<dbReference type="GO" id="GO:0001731">
    <property type="term" value="P:formation of translation preinitiation complex"/>
    <property type="evidence" value="ECO:0007669"/>
    <property type="project" value="TreeGrafter"/>
</dbReference>
<organism evidence="2 3">
    <name type="scientific">Candidatus Nitrosocosmicus arcticus</name>
    <dbReference type="NCBI Taxonomy" id="2035267"/>
    <lineage>
        <taxon>Archaea</taxon>
        <taxon>Nitrososphaerota</taxon>
        <taxon>Nitrososphaeria</taxon>
        <taxon>Nitrososphaerales</taxon>
        <taxon>Nitrososphaeraceae</taxon>
        <taxon>Candidatus Nitrosocosmicus</taxon>
    </lineage>
</organism>
<reference evidence="2 3" key="1">
    <citation type="journal article" date="2019" name="Front. Microbiol.">
        <title>Ammonia Oxidation by the Arctic Terrestrial Thaumarchaeote Candidatus Nitrosocosmicus arcticus Is Stimulated by Increasing Temperatures.</title>
        <authorList>
            <person name="Alves R.J.E."/>
            <person name="Kerou M."/>
            <person name="Zappe A."/>
            <person name="Bittner R."/>
            <person name="Abby S.S."/>
            <person name="Schmidt H.A."/>
            <person name="Pfeifer K."/>
            <person name="Schleper C."/>
        </authorList>
    </citation>
    <scope>NUCLEOTIDE SEQUENCE [LARGE SCALE GENOMIC DNA]</scope>
    <source>
        <strain evidence="2 3">Kfb</strain>
    </source>
</reference>
<sequence length="184" mass="20810">MLEAIINNHTSLLSMTNSISCLKTYVISKKDTEKILKTIVNGWEEKISIPKTKNIKVFEIEEKKSILVIDSLVAVFISEEIILPFLGRTEVLEKFPSVIVDSGSIKFICNGAKILRPGIVEFGQFKKNDIVVAKEEKYGKYLSVGLALEDSINAKELQKGQIINNLHYVGDKFWNAFKEISFRI</sequence>
<protein>
    <submittedName>
        <fullName evidence="2">Putative PUA domain-containing protein</fullName>
    </submittedName>
</protein>
<feature type="domain" description="PUA" evidence="1">
    <location>
        <begin position="96"/>
        <end position="170"/>
    </location>
</feature>
<dbReference type="InterPro" id="IPR036974">
    <property type="entry name" value="PUA_sf"/>
</dbReference>
<dbReference type="SMART" id="SM00359">
    <property type="entry name" value="PUA"/>
    <property type="match status" value="1"/>
</dbReference>
<dbReference type="NCBIfam" id="TIGR00451">
    <property type="entry name" value="unchar_dom_2"/>
    <property type="match status" value="1"/>
</dbReference>
<dbReference type="InterPro" id="IPR004521">
    <property type="entry name" value="Uncharacterised_CHP00451"/>
</dbReference>
<dbReference type="PIRSF" id="PIRSF005067">
    <property type="entry name" value="Tma_RNA-bind_prd"/>
    <property type="match status" value="1"/>
</dbReference>